<feature type="non-terminal residue" evidence="9">
    <location>
        <position position="212"/>
    </location>
</feature>
<feature type="transmembrane region" description="Helical" evidence="7">
    <location>
        <begin position="138"/>
        <end position="165"/>
    </location>
</feature>
<organism evidence="9 10">
    <name type="scientific">Candidatus Segetimicrobium genomatis</name>
    <dbReference type="NCBI Taxonomy" id="2569760"/>
    <lineage>
        <taxon>Bacteria</taxon>
        <taxon>Bacillati</taxon>
        <taxon>Candidatus Sysuimicrobiota</taxon>
        <taxon>Candidatus Sysuimicrobiia</taxon>
        <taxon>Candidatus Sysuimicrobiales</taxon>
        <taxon>Candidatus Segetimicrobiaceae</taxon>
        <taxon>Candidatus Segetimicrobium</taxon>
    </lineage>
</organism>
<dbReference type="GO" id="GO:0005886">
    <property type="term" value="C:plasma membrane"/>
    <property type="evidence" value="ECO:0007669"/>
    <property type="project" value="UniProtKB-SubCell"/>
</dbReference>
<accession>A0A537J1Y0</accession>
<feature type="transmembrane region" description="Helical" evidence="7">
    <location>
        <begin position="33"/>
        <end position="51"/>
    </location>
</feature>
<feature type="domain" description="ABC transmembrane type-1" evidence="8">
    <location>
        <begin position="91"/>
        <end position="212"/>
    </location>
</feature>
<dbReference type="PANTHER" id="PTHR43386">
    <property type="entry name" value="OLIGOPEPTIDE TRANSPORT SYSTEM PERMEASE PROTEIN APPC"/>
    <property type="match status" value="1"/>
</dbReference>
<dbReference type="PROSITE" id="PS50928">
    <property type="entry name" value="ABC_TM1"/>
    <property type="match status" value="1"/>
</dbReference>
<keyword evidence="2 7" id="KW-0813">Transport</keyword>
<dbReference type="Gene3D" id="1.10.3720.10">
    <property type="entry name" value="MetI-like"/>
    <property type="match status" value="1"/>
</dbReference>
<evidence type="ECO:0000313" key="9">
    <source>
        <dbReference type="EMBL" id="TMI77569.1"/>
    </source>
</evidence>
<sequence>MSQVANSRIEESEFTAASVRGFQTLLRGRSGRIGVALVSFALLLALAGPAVAPYSPFAISVGTPVSGPSVAHWFGTDTLGRDILSRLLWGGKSIIILPTVAVLMSSAVGVTLGLWVGYKGGLLDQIAMRVVDVLMSAPPLLLVMIFIQALGTSTFVIVTVVAAFFAPRIMRVIRGAAYAVKTQDYVLAARARGESTTAILLREILPNVTGPL</sequence>
<dbReference type="InterPro" id="IPR035906">
    <property type="entry name" value="MetI-like_sf"/>
</dbReference>
<comment type="similarity">
    <text evidence="7">Belongs to the binding-protein-dependent transport system permease family.</text>
</comment>
<evidence type="ECO:0000256" key="1">
    <source>
        <dbReference type="ARBA" id="ARBA00004651"/>
    </source>
</evidence>
<proteinExistence type="inferred from homology"/>
<feature type="transmembrane region" description="Helical" evidence="7">
    <location>
        <begin position="57"/>
        <end position="74"/>
    </location>
</feature>
<dbReference type="InterPro" id="IPR000515">
    <property type="entry name" value="MetI-like"/>
</dbReference>
<name>A0A537J1Y0_9BACT</name>
<dbReference type="Pfam" id="PF00528">
    <property type="entry name" value="BPD_transp_1"/>
    <property type="match status" value="1"/>
</dbReference>
<comment type="caution">
    <text evidence="9">The sequence shown here is derived from an EMBL/GenBank/DDBJ whole genome shotgun (WGS) entry which is preliminary data.</text>
</comment>
<keyword evidence="6 7" id="KW-0472">Membrane</keyword>
<keyword evidence="3" id="KW-1003">Cell membrane</keyword>
<evidence type="ECO:0000256" key="7">
    <source>
        <dbReference type="RuleBase" id="RU363032"/>
    </source>
</evidence>
<dbReference type="AlphaFoldDB" id="A0A537J1Y0"/>
<keyword evidence="4 7" id="KW-0812">Transmembrane</keyword>
<evidence type="ECO:0000256" key="4">
    <source>
        <dbReference type="ARBA" id="ARBA00022692"/>
    </source>
</evidence>
<dbReference type="PANTHER" id="PTHR43386:SF25">
    <property type="entry name" value="PEPTIDE ABC TRANSPORTER PERMEASE PROTEIN"/>
    <property type="match status" value="1"/>
</dbReference>
<dbReference type="SUPFAM" id="SSF161098">
    <property type="entry name" value="MetI-like"/>
    <property type="match status" value="1"/>
</dbReference>
<dbReference type="GO" id="GO:0055085">
    <property type="term" value="P:transmembrane transport"/>
    <property type="evidence" value="ECO:0007669"/>
    <property type="project" value="InterPro"/>
</dbReference>
<dbReference type="Proteomes" id="UP000320048">
    <property type="component" value="Unassembled WGS sequence"/>
</dbReference>
<protein>
    <submittedName>
        <fullName evidence="9">ABC transporter permease</fullName>
    </submittedName>
</protein>
<evidence type="ECO:0000256" key="6">
    <source>
        <dbReference type="ARBA" id="ARBA00023136"/>
    </source>
</evidence>
<reference evidence="9 10" key="1">
    <citation type="journal article" date="2019" name="Nat. Microbiol.">
        <title>Mediterranean grassland soil C-N compound turnover is dependent on rainfall and depth, and is mediated by genomically divergent microorganisms.</title>
        <authorList>
            <person name="Diamond S."/>
            <person name="Andeer P.F."/>
            <person name="Li Z."/>
            <person name="Crits-Christoph A."/>
            <person name="Burstein D."/>
            <person name="Anantharaman K."/>
            <person name="Lane K.R."/>
            <person name="Thomas B.C."/>
            <person name="Pan C."/>
            <person name="Northen T.R."/>
            <person name="Banfield J.F."/>
        </authorList>
    </citation>
    <scope>NUCLEOTIDE SEQUENCE [LARGE SCALE GENOMIC DNA]</scope>
    <source>
        <strain evidence="9">NP_7</strain>
    </source>
</reference>
<evidence type="ECO:0000259" key="8">
    <source>
        <dbReference type="PROSITE" id="PS50928"/>
    </source>
</evidence>
<keyword evidence="5 7" id="KW-1133">Transmembrane helix</keyword>
<dbReference type="EMBL" id="VBAO01000450">
    <property type="protein sequence ID" value="TMI77569.1"/>
    <property type="molecule type" value="Genomic_DNA"/>
</dbReference>
<evidence type="ECO:0000256" key="5">
    <source>
        <dbReference type="ARBA" id="ARBA00022989"/>
    </source>
</evidence>
<evidence type="ECO:0000256" key="2">
    <source>
        <dbReference type="ARBA" id="ARBA00022448"/>
    </source>
</evidence>
<feature type="transmembrane region" description="Helical" evidence="7">
    <location>
        <begin position="95"/>
        <end position="118"/>
    </location>
</feature>
<evidence type="ECO:0000313" key="10">
    <source>
        <dbReference type="Proteomes" id="UP000320048"/>
    </source>
</evidence>
<dbReference type="CDD" id="cd06261">
    <property type="entry name" value="TM_PBP2"/>
    <property type="match status" value="1"/>
</dbReference>
<gene>
    <name evidence="9" type="ORF">E6H04_13940</name>
</gene>
<evidence type="ECO:0000256" key="3">
    <source>
        <dbReference type="ARBA" id="ARBA00022475"/>
    </source>
</evidence>
<dbReference type="InterPro" id="IPR050366">
    <property type="entry name" value="BP-dependent_transpt_permease"/>
</dbReference>
<comment type="subcellular location">
    <subcellularLocation>
        <location evidence="1 7">Cell membrane</location>
        <topology evidence="1 7">Multi-pass membrane protein</topology>
    </subcellularLocation>
</comment>